<dbReference type="SUPFAM" id="SSF53671">
    <property type="entry name" value="Aspartate/ornithine carbamoyltransferase"/>
    <property type="match status" value="1"/>
</dbReference>
<dbReference type="PANTHER" id="PTHR45753">
    <property type="entry name" value="ORNITHINE CARBAMOYLTRANSFERASE, MITOCHONDRIAL"/>
    <property type="match status" value="1"/>
</dbReference>
<dbReference type="InterPro" id="IPR043696">
    <property type="entry name" value="ArgF'-like"/>
</dbReference>
<dbReference type="KEGG" id="eao:BD94_3864"/>
<comment type="catalytic activity">
    <reaction evidence="2">
        <text>N(2)-succinyl-L-ornithine + carbamoyl phosphate = N(2)-succinyl-L-citrulline + phosphate + H(+)</text>
        <dbReference type="Rhea" id="RHEA:25884"/>
        <dbReference type="ChEBI" id="CHEBI:15378"/>
        <dbReference type="ChEBI" id="CHEBI:43474"/>
        <dbReference type="ChEBI" id="CHEBI:58228"/>
        <dbReference type="ChEBI" id="CHEBI:58514"/>
        <dbReference type="ChEBI" id="CHEBI:58862"/>
        <dbReference type="EC" id="2.1.3.11"/>
    </reaction>
</comment>
<feature type="binding site" evidence="2">
    <location>
        <position position="180"/>
    </location>
    <ligand>
        <name>N(2)-succinyl-L-ornithine</name>
        <dbReference type="ChEBI" id="CHEBI:58514"/>
    </ligand>
</feature>
<dbReference type="InterPro" id="IPR006130">
    <property type="entry name" value="Asp/Orn_carbamoylTrfase"/>
</dbReference>
<dbReference type="InterPro" id="IPR006131">
    <property type="entry name" value="Asp_carbamoyltransf_Asp/Orn-bd"/>
</dbReference>
<comment type="subunit">
    <text evidence="2">Homotrimer.</text>
</comment>
<name>A0A077EN91_9FLAO</name>
<dbReference type="AlphaFoldDB" id="A0A077EN91"/>
<feature type="binding site" evidence="2">
    <location>
        <position position="78"/>
    </location>
    <ligand>
        <name>carbamoyl phosphate</name>
        <dbReference type="ChEBI" id="CHEBI:58228"/>
        <note>ligand shared between two neighboring subunits</note>
    </ligand>
</feature>
<reference evidence="5" key="2">
    <citation type="journal article" date="2015" name="Genome Biol. Evol.">
        <title>Complete Genome Sequence and Transcriptomic Analysis of the Novel Pathogen Elizabethkingia anophelis in Response to Oxidative Stress.</title>
        <authorList>
            <person name="Li Y."/>
            <person name="Liu Y."/>
            <person name="Chew S.C."/>
            <person name="Tay M."/>
            <person name="Salido M.M."/>
            <person name="Teo J."/>
            <person name="Lauro F.M."/>
            <person name="Givskov M."/>
            <person name="Yang L."/>
        </authorList>
    </citation>
    <scope>NUCLEOTIDE SEQUENCE</scope>
    <source>
        <strain evidence="5">NUHP1</strain>
    </source>
</reference>
<feature type="binding site" description="in other chain" evidence="2">
    <location>
        <begin position="276"/>
        <end position="277"/>
    </location>
    <ligand>
        <name>carbamoyl phosphate</name>
        <dbReference type="ChEBI" id="CHEBI:58228"/>
        <note>ligand shared between two neighboring subunits</note>
    </ligand>
</feature>
<dbReference type="Pfam" id="PF00185">
    <property type="entry name" value="OTCace"/>
    <property type="match status" value="1"/>
</dbReference>
<feature type="domain" description="Aspartate/ornithine carbamoyltransferase Asp/Orn-binding" evidence="3">
    <location>
        <begin position="187"/>
        <end position="312"/>
    </location>
</feature>
<evidence type="ECO:0000256" key="2">
    <source>
        <dbReference type="HAMAP-Rule" id="MF_02235"/>
    </source>
</evidence>
<dbReference type="Gene3D" id="3.40.50.1370">
    <property type="entry name" value="Aspartate/ornithine carbamoyltransferase"/>
    <property type="match status" value="2"/>
</dbReference>
<evidence type="ECO:0000313" key="5">
    <source>
        <dbReference type="EMBL" id="AIL47639.1"/>
    </source>
</evidence>
<feature type="domain" description="Aspartate/ornithine carbamoyltransferase carbamoyl-P binding" evidence="4">
    <location>
        <begin position="15"/>
        <end position="163"/>
    </location>
</feature>
<dbReference type="InterPro" id="IPR006132">
    <property type="entry name" value="Asp/Orn_carbamoyltranf_P-bd"/>
</dbReference>
<dbReference type="RefSeq" id="WP_024563965.1">
    <property type="nucleotide sequence ID" value="NZ_CP007547.1"/>
</dbReference>
<dbReference type="Pfam" id="PF02729">
    <property type="entry name" value="OTCace_N"/>
    <property type="match status" value="1"/>
</dbReference>
<comment type="function">
    <text evidence="2">Catalyzes the transfer of the carbamoyl group from carbamoyl phosphate to the delta-amino group of N(2)-succinyl-L-ornithine to produce N(2)-succinyl-L-citrulline. Is essential for arginine biosynthesis.</text>
</comment>
<dbReference type="GO" id="GO:0004585">
    <property type="term" value="F:ornithine carbamoyltransferase activity"/>
    <property type="evidence" value="ECO:0007669"/>
    <property type="project" value="InterPro"/>
</dbReference>
<dbReference type="GO" id="GO:0042450">
    <property type="term" value="P:L-arginine biosynthetic process via ornithine"/>
    <property type="evidence" value="ECO:0007669"/>
    <property type="project" value="TreeGrafter"/>
</dbReference>
<proteinExistence type="inferred from homology"/>
<feature type="binding site" evidence="2">
    <location>
        <position position="240"/>
    </location>
    <ligand>
        <name>N(2)-succinyl-L-ornithine</name>
        <dbReference type="ChEBI" id="CHEBI:58514"/>
    </ligand>
</feature>
<dbReference type="STRING" id="1338011.BD94_3864"/>
<sequence length="316" mass="35692">MAKLQKFTCVDDVPNLEQALQECIDIKNNPLGTPDFGKNKTVGLVFLNPSLRTRISMQKACQNLGLNYIIINAGQDAWTWELHDGAVMDGTTVEHIKDAAKVLSEYCDVIAIRCFPAFKDKEEDTQDKVLNQFIEHATVPIISLESATRHPLQSFTDMLTIKENWNENRKPKVVLTWAPHVKSIAHSVANSFCEWVKEIDADVTVTFPEGYDLDTEYTDGLTITNDQDEALKDADFIYVKNWSSFSDYGATPAVKGDWLLTLEKLKQTNNAKVMHCLPVRRNVEISDEVLDSENALVYQQAGNRLITAQWVLKNIL</sequence>
<dbReference type="PRINTS" id="PR00101">
    <property type="entry name" value="ATCASE"/>
</dbReference>
<comment type="pathway">
    <text evidence="2">Amino-acid biosynthesis; L-arginine biosynthesis.</text>
</comment>
<dbReference type="HAMAP" id="MF_02235">
    <property type="entry name" value="SOTCase"/>
    <property type="match status" value="1"/>
</dbReference>
<dbReference type="PANTHER" id="PTHR45753:SF3">
    <property type="entry name" value="ORNITHINE TRANSCARBAMYLASE, MITOCHONDRIAL"/>
    <property type="match status" value="1"/>
</dbReference>
<organism evidence="5 6">
    <name type="scientific">Elizabethkingia anophelis NUHP1</name>
    <dbReference type="NCBI Taxonomy" id="1338011"/>
    <lineage>
        <taxon>Bacteria</taxon>
        <taxon>Pseudomonadati</taxon>
        <taxon>Bacteroidota</taxon>
        <taxon>Flavobacteriia</taxon>
        <taxon>Flavobacteriales</taxon>
        <taxon>Weeksellaceae</taxon>
        <taxon>Elizabethkingia</taxon>
    </lineage>
</organism>
<feature type="binding site" description="in other chain" evidence="2">
    <location>
        <position position="304"/>
    </location>
    <ligand>
        <name>carbamoyl phosphate</name>
        <dbReference type="ChEBI" id="CHEBI:58228"/>
        <note>ligand shared between two neighboring subunits</note>
    </ligand>
</feature>
<gene>
    <name evidence="2" type="primary">argF'</name>
    <name evidence="5" type="ORF">BD94_3864</name>
</gene>
<dbReference type="UniPathway" id="UPA00068"/>
<keyword evidence="2" id="KW-0028">Amino-acid biosynthesis</keyword>
<keyword evidence="2" id="KW-0055">Arginine biosynthesis</keyword>
<evidence type="ECO:0000259" key="4">
    <source>
        <dbReference type="Pfam" id="PF02729"/>
    </source>
</evidence>
<reference evidence="5" key="1">
    <citation type="journal article" date="2013" name="Lancet">
        <title>First case of E anophelis outbreak in an intensive-care unit.</title>
        <authorList>
            <person name="Teo J."/>
            <person name="Tan S.Y."/>
            <person name="Tay M."/>
            <person name="Ding Y."/>
            <person name="Kjelleberg S."/>
            <person name="Givskov M."/>
            <person name="Lin R.T."/>
            <person name="Yang L."/>
        </authorList>
    </citation>
    <scope>NUCLEOTIDE SEQUENCE [LARGE SCALE GENOMIC DNA]</scope>
    <source>
        <strain evidence="5">NUHP1</strain>
    </source>
</reference>
<dbReference type="GO" id="GO:0016597">
    <property type="term" value="F:amino acid binding"/>
    <property type="evidence" value="ECO:0007669"/>
    <property type="project" value="InterPro"/>
</dbReference>
<dbReference type="eggNOG" id="COG0078">
    <property type="taxonomic scope" value="Bacteria"/>
</dbReference>
<dbReference type="PRINTS" id="PR00100">
    <property type="entry name" value="AOTCASE"/>
</dbReference>
<dbReference type="EMBL" id="CP007547">
    <property type="protein sequence ID" value="AIL47639.1"/>
    <property type="molecule type" value="Genomic_DNA"/>
</dbReference>
<feature type="binding site" description="in other chain" evidence="2">
    <location>
        <begin position="150"/>
        <end position="153"/>
    </location>
    <ligand>
        <name>carbamoyl phosphate</name>
        <dbReference type="ChEBI" id="CHEBI:58228"/>
        <note>ligand shared between two neighboring subunits</note>
    </ligand>
</feature>
<feature type="binding site" description="in other chain" evidence="2">
    <location>
        <begin position="50"/>
        <end position="53"/>
    </location>
    <ligand>
        <name>carbamoyl phosphate</name>
        <dbReference type="ChEBI" id="CHEBI:58228"/>
        <note>ligand shared between two neighboring subunits</note>
    </ligand>
</feature>
<protein>
    <recommendedName>
        <fullName evidence="2">N-succinylornithine carbamoyltransferase</fullName>
        <ecNumber evidence="2">2.1.3.11</ecNumber>
    </recommendedName>
    <alternativeName>
        <fullName evidence="2">N-succinyl-L-ornithine transcarbamylase</fullName>
        <shortName evidence="2">SOTCase</shortName>
    </alternativeName>
</protein>
<feature type="binding site" evidence="2">
    <location>
        <position position="280"/>
    </location>
    <ligand>
        <name>N(2)-succinyl-L-ornithine</name>
        <dbReference type="ChEBI" id="CHEBI:58514"/>
    </ligand>
</feature>
<dbReference type="InterPro" id="IPR036901">
    <property type="entry name" value="Asp/Orn_carbamoylTrfase_sf"/>
</dbReference>
<feature type="binding site" evidence="2">
    <location>
        <position position="145"/>
    </location>
    <ligand>
        <name>N(2)-succinyl-L-ornithine</name>
        <dbReference type="ChEBI" id="CHEBI:58514"/>
    </ligand>
</feature>
<dbReference type="Proteomes" id="UP000028933">
    <property type="component" value="Chromosome"/>
</dbReference>
<evidence type="ECO:0000313" key="6">
    <source>
        <dbReference type="Proteomes" id="UP000028933"/>
    </source>
</evidence>
<comment type="similarity">
    <text evidence="2">Belongs to the aspartate/ornithine carbamoyltransferase superfamily. SOTCase family.</text>
</comment>
<evidence type="ECO:0000256" key="1">
    <source>
        <dbReference type="ARBA" id="ARBA00022679"/>
    </source>
</evidence>
<keyword evidence="1 2" id="KW-0808">Transferase</keyword>
<dbReference type="HOGENOM" id="CLU_043846_3_3_10"/>
<dbReference type="NCBIfam" id="NF003384">
    <property type="entry name" value="PRK04523.1"/>
    <property type="match status" value="1"/>
</dbReference>
<dbReference type="GO" id="GO:0019240">
    <property type="term" value="P:citrulline biosynthetic process"/>
    <property type="evidence" value="ECO:0007669"/>
    <property type="project" value="TreeGrafter"/>
</dbReference>
<feature type="binding site" description="in other chain" evidence="2">
    <location>
        <position position="113"/>
    </location>
    <ligand>
        <name>carbamoyl phosphate</name>
        <dbReference type="ChEBI" id="CHEBI:58228"/>
        <note>ligand shared between two neighboring subunits</note>
    </ligand>
</feature>
<dbReference type="EC" id="2.1.3.11" evidence="2"/>
<evidence type="ECO:0000259" key="3">
    <source>
        <dbReference type="Pfam" id="PF00185"/>
    </source>
</evidence>
<accession>A0A077EN91</accession>